<evidence type="ECO:0000256" key="2">
    <source>
        <dbReference type="ARBA" id="ARBA00022679"/>
    </source>
</evidence>
<keyword evidence="3 5" id="KW-0012">Acyltransferase</keyword>
<protein>
    <submittedName>
        <fullName evidence="8">Acetyl-CoA acetyltransferase</fullName>
        <ecNumber evidence="8">2.3.1.9</ecNumber>
    </submittedName>
</protein>
<dbReference type="PROSITE" id="PS00099">
    <property type="entry name" value="THIOLASE_3"/>
    <property type="match status" value="1"/>
</dbReference>
<evidence type="ECO:0000256" key="3">
    <source>
        <dbReference type="ARBA" id="ARBA00023315"/>
    </source>
</evidence>
<dbReference type="InterPro" id="IPR020613">
    <property type="entry name" value="Thiolase_CS"/>
</dbReference>
<dbReference type="RefSeq" id="WP_035891570.1">
    <property type="nucleotide sequence ID" value="NZ_JNCF01000096.1"/>
</dbReference>
<keyword evidence="9" id="KW-1185">Reference proteome</keyword>
<organism evidence="8 9">
    <name type="scientific">Legionella norrlandica</name>
    <dbReference type="NCBI Taxonomy" id="1498499"/>
    <lineage>
        <taxon>Bacteria</taxon>
        <taxon>Pseudomonadati</taxon>
        <taxon>Pseudomonadota</taxon>
        <taxon>Gammaproteobacteria</taxon>
        <taxon>Legionellales</taxon>
        <taxon>Legionellaceae</taxon>
        <taxon>Legionella</taxon>
    </lineage>
</organism>
<evidence type="ECO:0000313" key="9">
    <source>
        <dbReference type="Proteomes" id="UP000054422"/>
    </source>
</evidence>
<dbReference type="CDD" id="cd00751">
    <property type="entry name" value="thiolase"/>
    <property type="match status" value="1"/>
</dbReference>
<dbReference type="Proteomes" id="UP000054422">
    <property type="component" value="Unassembled WGS sequence"/>
</dbReference>
<dbReference type="InterPro" id="IPR020610">
    <property type="entry name" value="Thiolase_AS"/>
</dbReference>
<feature type="active site" description="Proton acceptor" evidence="4">
    <location>
        <position position="418"/>
    </location>
</feature>
<comment type="similarity">
    <text evidence="1 5">Belongs to the thiolase-like superfamily. Thiolase family.</text>
</comment>
<dbReference type="STRING" id="1498499.EP47_09945"/>
<evidence type="ECO:0000256" key="5">
    <source>
        <dbReference type="RuleBase" id="RU003557"/>
    </source>
</evidence>
<dbReference type="InterPro" id="IPR020617">
    <property type="entry name" value="Thiolase_C"/>
</dbReference>
<evidence type="ECO:0000256" key="4">
    <source>
        <dbReference type="PIRSR" id="PIRSR000429-1"/>
    </source>
</evidence>
<name>A0A0A2SN70_9GAMM</name>
<dbReference type="PANTHER" id="PTHR18919">
    <property type="entry name" value="ACETYL-COA C-ACYLTRANSFERASE"/>
    <property type="match status" value="1"/>
</dbReference>
<feature type="domain" description="Thiolase C-terminal" evidence="7">
    <location>
        <begin position="293"/>
        <end position="431"/>
    </location>
</feature>
<dbReference type="InterPro" id="IPR020616">
    <property type="entry name" value="Thiolase_N"/>
</dbReference>
<feature type="domain" description="Thiolase N-terminal" evidence="6">
    <location>
        <begin position="12"/>
        <end position="284"/>
    </location>
</feature>
<feature type="active site" description="Acyl-thioester intermediate" evidence="4">
    <location>
        <position position="95"/>
    </location>
</feature>
<dbReference type="PIRSF" id="PIRSF000429">
    <property type="entry name" value="Ac-CoA_Ac_transf"/>
    <property type="match status" value="1"/>
</dbReference>
<evidence type="ECO:0000259" key="7">
    <source>
        <dbReference type="Pfam" id="PF02803"/>
    </source>
</evidence>
<dbReference type="PROSITE" id="PS00737">
    <property type="entry name" value="THIOLASE_2"/>
    <property type="match status" value="1"/>
</dbReference>
<dbReference type="PANTHER" id="PTHR18919:SF151">
    <property type="entry name" value="BLR2427 PROTEIN"/>
    <property type="match status" value="1"/>
</dbReference>
<dbReference type="InterPro" id="IPR002155">
    <property type="entry name" value="Thiolase"/>
</dbReference>
<dbReference type="AlphaFoldDB" id="A0A0A2SN70"/>
<keyword evidence="2 5" id="KW-0808">Transferase</keyword>
<feature type="active site" description="Proton acceptor" evidence="4">
    <location>
        <position position="388"/>
    </location>
</feature>
<gene>
    <name evidence="8" type="ORF">EP47_09945</name>
</gene>
<evidence type="ECO:0000313" key="8">
    <source>
        <dbReference type="EMBL" id="KGP62192.1"/>
    </source>
</evidence>
<dbReference type="NCBIfam" id="TIGR01930">
    <property type="entry name" value="AcCoA-C-Actrans"/>
    <property type="match status" value="1"/>
</dbReference>
<comment type="caution">
    <text evidence="8">The sequence shown here is derived from an EMBL/GenBank/DDBJ whole genome shotgun (WGS) entry which is preliminary data.</text>
</comment>
<dbReference type="OrthoDB" id="1402717at2"/>
<dbReference type="NCBIfam" id="NF006030">
    <property type="entry name" value="PRK08170.1"/>
    <property type="match status" value="1"/>
</dbReference>
<dbReference type="Pfam" id="PF00108">
    <property type="entry name" value="Thiolase_N"/>
    <property type="match status" value="1"/>
</dbReference>
<dbReference type="Pfam" id="PF02803">
    <property type="entry name" value="Thiolase_C"/>
    <property type="match status" value="1"/>
</dbReference>
<dbReference type="EC" id="2.3.1.9" evidence="8"/>
<dbReference type="InterPro" id="IPR016039">
    <property type="entry name" value="Thiolase-like"/>
</dbReference>
<sequence>MKYQSNLSGRDVYVVDGSRTPFLKAKGVGPFSSSDLAVAAGTALLNRQPISPEELDEVIIGSAMPGPDEANIARVIALRLGCGDKVPAFTVMRNCASGMQALDNAAIQIATGRSNLVLAGGTDAMSRAPLLFNEKMASWLAEWFTAKSMGQKLGLITKFRPSYFAPVIALLRGLTDPIVGLNMGQTAEKVAYRFNITREQMDEFANQSHLRIAQAYAENRMSEVVPIIDYKGRIYLQDDGIRTDSTVEKLSKLKPFFDKKYGMVTPGNSSQITDGACLLLLASAEAVKKYHLPVLGRIVDSQWAALDPSQMGLGPVHAVTPILKRQNLTPQDLDCWEINEAFAAQVLGCLAAWNDEDYCKTQLGLKEALGAPSLERLNREGGAIAAGHPIGASGARIVLHVLKSLEQRNESRGIAAICIGGGQGGAMYLERVTEVKEHE</sequence>
<evidence type="ECO:0000259" key="6">
    <source>
        <dbReference type="Pfam" id="PF00108"/>
    </source>
</evidence>
<dbReference type="SUPFAM" id="SSF53901">
    <property type="entry name" value="Thiolase-like"/>
    <property type="match status" value="2"/>
</dbReference>
<accession>A0A0A2SN70</accession>
<dbReference type="Gene3D" id="3.40.47.10">
    <property type="match status" value="1"/>
</dbReference>
<reference evidence="8 9" key="1">
    <citation type="submission" date="2014-05" db="EMBL/GenBank/DDBJ databases">
        <authorList>
            <person name="Rizzardi K."/>
            <person name="Winiecka-Krusnell J."/>
            <person name="Ramliden M."/>
            <person name="Alm E."/>
            <person name="Andersson S."/>
            <person name="Byfors S."/>
        </authorList>
    </citation>
    <scope>NUCLEOTIDE SEQUENCE [LARGE SCALE GENOMIC DNA]</scope>
    <source>
        <strain evidence="8 9">LEGN</strain>
    </source>
</reference>
<dbReference type="EMBL" id="JNCF01000096">
    <property type="protein sequence ID" value="KGP62192.1"/>
    <property type="molecule type" value="Genomic_DNA"/>
</dbReference>
<dbReference type="GO" id="GO:0003985">
    <property type="term" value="F:acetyl-CoA C-acetyltransferase activity"/>
    <property type="evidence" value="ECO:0007669"/>
    <property type="project" value="UniProtKB-EC"/>
</dbReference>
<proteinExistence type="inferred from homology"/>
<evidence type="ECO:0000256" key="1">
    <source>
        <dbReference type="ARBA" id="ARBA00010982"/>
    </source>
</evidence>